<dbReference type="EMBL" id="BARV01028001">
    <property type="protein sequence ID" value="GAI43632.1"/>
    <property type="molecule type" value="Genomic_DNA"/>
</dbReference>
<evidence type="ECO:0000256" key="7">
    <source>
        <dbReference type="ARBA" id="ARBA00022695"/>
    </source>
</evidence>
<dbReference type="Pfam" id="PF01300">
    <property type="entry name" value="Sua5_yciO_yrdC"/>
    <property type="match status" value="1"/>
</dbReference>
<evidence type="ECO:0000256" key="3">
    <source>
        <dbReference type="ARBA" id="ARBA00012584"/>
    </source>
</evidence>
<dbReference type="GO" id="GO:0005737">
    <property type="term" value="C:cytoplasm"/>
    <property type="evidence" value="ECO:0007669"/>
    <property type="project" value="UniProtKB-SubCell"/>
</dbReference>
<evidence type="ECO:0000256" key="10">
    <source>
        <dbReference type="ARBA" id="ARBA00029774"/>
    </source>
</evidence>
<evidence type="ECO:0000256" key="2">
    <source>
        <dbReference type="ARBA" id="ARBA00007663"/>
    </source>
</evidence>
<dbReference type="PANTHER" id="PTHR17490">
    <property type="entry name" value="SUA5"/>
    <property type="match status" value="1"/>
</dbReference>
<evidence type="ECO:0000259" key="12">
    <source>
        <dbReference type="PROSITE" id="PS51163"/>
    </source>
</evidence>
<evidence type="ECO:0000256" key="8">
    <source>
        <dbReference type="ARBA" id="ARBA00022741"/>
    </source>
</evidence>
<dbReference type="PANTHER" id="PTHR17490:SF16">
    <property type="entry name" value="THREONYLCARBAMOYL-AMP SYNTHASE"/>
    <property type="match status" value="1"/>
</dbReference>
<comment type="similarity">
    <text evidence="2">Belongs to the SUA5 family.</text>
</comment>
<sequence length="228" mass="25986">MPSCLLFNKSFNFSIYFFDFFDVHNFLEKIEPVIGALKLAQKKLSKAKMRELGVISKNLDSIMKMAEKSIKEGEVVICPTDTVYGLISDATNEKAVKKLFKIKKRSVLKPIPIFVKDMKMAKKFARINKKQEEFLKKVWPGKVTVVLKRRKKKIKLFGVAKDTIALRIPKYKLINELLKKLNCPLIGTSANISGKPASTKIKTVTFQFKNQKFLPDLVLNSGNLRKSS</sequence>
<gene>
    <name evidence="13" type="ORF">S06H3_44937</name>
</gene>
<proteinExistence type="inferred from homology"/>
<comment type="caution">
    <text evidence="13">The sequence shown here is derived from an EMBL/GenBank/DDBJ whole genome shotgun (WGS) entry which is preliminary data.</text>
</comment>
<reference evidence="13" key="1">
    <citation type="journal article" date="2014" name="Front. Microbiol.">
        <title>High frequency of phylogenetically diverse reductive dehalogenase-homologous genes in deep subseafloor sedimentary metagenomes.</title>
        <authorList>
            <person name="Kawai M."/>
            <person name="Futagami T."/>
            <person name="Toyoda A."/>
            <person name="Takaki Y."/>
            <person name="Nishi S."/>
            <person name="Hori S."/>
            <person name="Arai W."/>
            <person name="Tsubouchi T."/>
            <person name="Morono Y."/>
            <person name="Uchiyama I."/>
            <person name="Ito T."/>
            <person name="Fujiyama A."/>
            <person name="Inagaki F."/>
            <person name="Takami H."/>
        </authorList>
    </citation>
    <scope>NUCLEOTIDE SEQUENCE</scope>
    <source>
        <strain evidence="13">Expedition CK06-06</strain>
    </source>
</reference>
<dbReference type="InterPro" id="IPR006070">
    <property type="entry name" value="Sua5-like_dom"/>
</dbReference>
<feature type="non-terminal residue" evidence="13">
    <location>
        <position position="228"/>
    </location>
</feature>
<keyword evidence="9" id="KW-0067">ATP-binding</keyword>
<evidence type="ECO:0000256" key="5">
    <source>
        <dbReference type="ARBA" id="ARBA00022679"/>
    </source>
</evidence>
<feature type="domain" description="YrdC-like" evidence="12">
    <location>
        <begin position="60"/>
        <end position="228"/>
    </location>
</feature>
<accession>X1NHZ2</accession>
<keyword evidence="6" id="KW-0819">tRNA processing</keyword>
<evidence type="ECO:0000256" key="6">
    <source>
        <dbReference type="ARBA" id="ARBA00022694"/>
    </source>
</evidence>
<evidence type="ECO:0000256" key="4">
    <source>
        <dbReference type="ARBA" id="ARBA00022490"/>
    </source>
</evidence>
<dbReference type="InterPro" id="IPR050156">
    <property type="entry name" value="TC-AMP_synthase_SUA5"/>
</dbReference>
<dbReference type="GO" id="GO:0000049">
    <property type="term" value="F:tRNA binding"/>
    <property type="evidence" value="ECO:0007669"/>
    <property type="project" value="TreeGrafter"/>
</dbReference>
<keyword evidence="8" id="KW-0547">Nucleotide-binding</keyword>
<dbReference type="GO" id="GO:0006450">
    <property type="term" value="P:regulation of translational fidelity"/>
    <property type="evidence" value="ECO:0007669"/>
    <property type="project" value="TreeGrafter"/>
</dbReference>
<keyword evidence="7" id="KW-0548">Nucleotidyltransferase</keyword>
<dbReference type="InterPro" id="IPR017945">
    <property type="entry name" value="DHBP_synth_RibB-like_a/b_dom"/>
</dbReference>
<protein>
    <recommendedName>
        <fullName evidence="10">L-threonylcarbamoyladenylate synthase</fullName>
        <ecNumber evidence="3">2.7.7.87</ecNumber>
    </recommendedName>
    <alternativeName>
        <fullName evidence="10">L-threonylcarbamoyladenylate synthase</fullName>
    </alternativeName>
</protein>
<evidence type="ECO:0000256" key="1">
    <source>
        <dbReference type="ARBA" id="ARBA00004496"/>
    </source>
</evidence>
<keyword evidence="4" id="KW-0963">Cytoplasm</keyword>
<name>X1NHZ2_9ZZZZ</name>
<dbReference type="Gene3D" id="3.90.870.10">
    <property type="entry name" value="DHBP synthase"/>
    <property type="match status" value="1"/>
</dbReference>
<evidence type="ECO:0000313" key="13">
    <source>
        <dbReference type="EMBL" id="GAI43632.1"/>
    </source>
</evidence>
<dbReference type="GO" id="GO:0003725">
    <property type="term" value="F:double-stranded RNA binding"/>
    <property type="evidence" value="ECO:0007669"/>
    <property type="project" value="InterPro"/>
</dbReference>
<keyword evidence="5" id="KW-0808">Transferase</keyword>
<evidence type="ECO:0000256" key="9">
    <source>
        <dbReference type="ARBA" id="ARBA00022840"/>
    </source>
</evidence>
<dbReference type="NCBIfam" id="TIGR00057">
    <property type="entry name" value="L-threonylcarbamoyladenylate synthase"/>
    <property type="match status" value="1"/>
</dbReference>
<organism evidence="13">
    <name type="scientific">marine sediment metagenome</name>
    <dbReference type="NCBI Taxonomy" id="412755"/>
    <lineage>
        <taxon>unclassified sequences</taxon>
        <taxon>metagenomes</taxon>
        <taxon>ecological metagenomes</taxon>
    </lineage>
</organism>
<dbReference type="SUPFAM" id="SSF55821">
    <property type="entry name" value="YrdC/RibB"/>
    <property type="match status" value="1"/>
</dbReference>
<dbReference type="GO" id="GO:0005524">
    <property type="term" value="F:ATP binding"/>
    <property type="evidence" value="ECO:0007669"/>
    <property type="project" value="UniProtKB-KW"/>
</dbReference>
<comment type="catalytic activity">
    <reaction evidence="11">
        <text>L-threonine + hydrogencarbonate + ATP = L-threonylcarbamoyladenylate + diphosphate + H2O</text>
        <dbReference type="Rhea" id="RHEA:36407"/>
        <dbReference type="ChEBI" id="CHEBI:15377"/>
        <dbReference type="ChEBI" id="CHEBI:17544"/>
        <dbReference type="ChEBI" id="CHEBI:30616"/>
        <dbReference type="ChEBI" id="CHEBI:33019"/>
        <dbReference type="ChEBI" id="CHEBI:57926"/>
        <dbReference type="ChEBI" id="CHEBI:73682"/>
        <dbReference type="EC" id="2.7.7.87"/>
    </reaction>
</comment>
<dbReference type="PROSITE" id="PS51163">
    <property type="entry name" value="YRDC"/>
    <property type="match status" value="1"/>
</dbReference>
<dbReference type="EC" id="2.7.7.87" evidence="3"/>
<comment type="subcellular location">
    <subcellularLocation>
        <location evidence="1">Cytoplasm</location>
    </subcellularLocation>
</comment>
<dbReference type="GO" id="GO:0008033">
    <property type="term" value="P:tRNA processing"/>
    <property type="evidence" value="ECO:0007669"/>
    <property type="project" value="UniProtKB-KW"/>
</dbReference>
<dbReference type="AlphaFoldDB" id="X1NHZ2"/>
<evidence type="ECO:0000256" key="11">
    <source>
        <dbReference type="ARBA" id="ARBA00048366"/>
    </source>
</evidence>
<dbReference type="GO" id="GO:0061710">
    <property type="term" value="F:L-threonylcarbamoyladenylate synthase"/>
    <property type="evidence" value="ECO:0007669"/>
    <property type="project" value="UniProtKB-EC"/>
</dbReference>